<evidence type="ECO:0000256" key="3">
    <source>
        <dbReference type="ARBA" id="ARBA00023163"/>
    </source>
</evidence>
<dbReference type="PANTHER" id="PTHR30055">
    <property type="entry name" value="HTH-TYPE TRANSCRIPTIONAL REGULATOR RUTR"/>
    <property type="match status" value="1"/>
</dbReference>
<accession>A0ABP8S1C5</accession>
<keyword evidence="8" id="KW-1185">Reference proteome</keyword>
<evidence type="ECO:0000256" key="1">
    <source>
        <dbReference type="ARBA" id="ARBA00023015"/>
    </source>
</evidence>
<dbReference type="PROSITE" id="PS50977">
    <property type="entry name" value="HTH_TETR_2"/>
    <property type="match status" value="1"/>
</dbReference>
<dbReference type="Proteomes" id="UP001501598">
    <property type="component" value="Unassembled WGS sequence"/>
</dbReference>
<evidence type="ECO:0000256" key="2">
    <source>
        <dbReference type="ARBA" id="ARBA00023125"/>
    </source>
</evidence>
<evidence type="ECO:0000313" key="8">
    <source>
        <dbReference type="Proteomes" id="UP001501598"/>
    </source>
</evidence>
<dbReference type="Pfam" id="PF00440">
    <property type="entry name" value="TetR_N"/>
    <property type="match status" value="1"/>
</dbReference>
<feature type="domain" description="HTH tetR-type" evidence="6">
    <location>
        <begin position="22"/>
        <end position="82"/>
    </location>
</feature>
<dbReference type="EMBL" id="BAABGT010000094">
    <property type="protein sequence ID" value="GAA4555995.1"/>
    <property type="molecule type" value="Genomic_DNA"/>
</dbReference>
<feature type="compositionally biased region" description="Basic and acidic residues" evidence="5">
    <location>
        <begin position="10"/>
        <end position="22"/>
    </location>
</feature>
<comment type="caution">
    <text evidence="7">The sequence shown here is derived from an EMBL/GenBank/DDBJ whole genome shotgun (WGS) entry which is preliminary data.</text>
</comment>
<name>A0ABP8S1C5_9PSEU</name>
<dbReference type="InterPro" id="IPR050109">
    <property type="entry name" value="HTH-type_TetR-like_transc_reg"/>
</dbReference>
<keyword evidence="3" id="KW-0804">Transcription</keyword>
<feature type="region of interest" description="Disordered" evidence="5">
    <location>
        <begin position="1"/>
        <end position="22"/>
    </location>
</feature>
<dbReference type="InterPro" id="IPR009057">
    <property type="entry name" value="Homeodomain-like_sf"/>
</dbReference>
<gene>
    <name evidence="7" type="ORF">GCM10023175_57290</name>
</gene>
<evidence type="ECO:0000259" key="6">
    <source>
        <dbReference type="PROSITE" id="PS50977"/>
    </source>
</evidence>
<keyword evidence="2 4" id="KW-0238">DNA-binding</keyword>
<dbReference type="PANTHER" id="PTHR30055:SF234">
    <property type="entry name" value="HTH-TYPE TRANSCRIPTIONAL REGULATOR BETI"/>
    <property type="match status" value="1"/>
</dbReference>
<proteinExistence type="predicted"/>
<evidence type="ECO:0000256" key="5">
    <source>
        <dbReference type="SAM" id="MobiDB-lite"/>
    </source>
</evidence>
<organism evidence="7 8">
    <name type="scientific">Pseudonocardia xishanensis</name>
    <dbReference type="NCBI Taxonomy" id="630995"/>
    <lineage>
        <taxon>Bacteria</taxon>
        <taxon>Bacillati</taxon>
        <taxon>Actinomycetota</taxon>
        <taxon>Actinomycetes</taxon>
        <taxon>Pseudonocardiales</taxon>
        <taxon>Pseudonocardiaceae</taxon>
        <taxon>Pseudonocardia</taxon>
    </lineage>
</organism>
<evidence type="ECO:0000313" key="7">
    <source>
        <dbReference type="EMBL" id="GAA4555995.1"/>
    </source>
</evidence>
<keyword evidence="1" id="KW-0805">Transcription regulation</keyword>
<dbReference type="PRINTS" id="PR00455">
    <property type="entry name" value="HTHTETR"/>
</dbReference>
<feature type="DNA-binding region" description="H-T-H motif" evidence="4">
    <location>
        <begin position="45"/>
        <end position="64"/>
    </location>
</feature>
<dbReference type="SUPFAM" id="SSF46689">
    <property type="entry name" value="Homeodomain-like"/>
    <property type="match status" value="1"/>
</dbReference>
<dbReference type="Gene3D" id="1.10.357.10">
    <property type="entry name" value="Tetracycline Repressor, domain 2"/>
    <property type="match status" value="1"/>
</dbReference>
<reference evidence="8" key="1">
    <citation type="journal article" date="2019" name="Int. J. Syst. Evol. Microbiol.">
        <title>The Global Catalogue of Microorganisms (GCM) 10K type strain sequencing project: providing services to taxonomists for standard genome sequencing and annotation.</title>
        <authorList>
            <consortium name="The Broad Institute Genomics Platform"/>
            <consortium name="The Broad Institute Genome Sequencing Center for Infectious Disease"/>
            <person name="Wu L."/>
            <person name="Ma J."/>
        </authorList>
    </citation>
    <scope>NUCLEOTIDE SEQUENCE [LARGE SCALE GENOMIC DNA]</scope>
    <source>
        <strain evidence="8">JCM 17906</strain>
    </source>
</reference>
<dbReference type="InterPro" id="IPR001647">
    <property type="entry name" value="HTH_TetR"/>
</dbReference>
<protein>
    <recommendedName>
        <fullName evidence="6">HTH tetR-type domain-containing protein</fullName>
    </recommendedName>
</protein>
<dbReference type="RefSeq" id="WP_345425351.1">
    <property type="nucleotide sequence ID" value="NZ_BAABGT010000094.1"/>
</dbReference>
<sequence length="228" mass="24779">MPAAPGGRSGDARARAAQTKRDRTRRALLEAADATFATRGWARTRMEDIAATAEVSPASAYNHFASKHALIGHVYKPQVDLLVAQAEQDRRRGRPLVDALQDQVRALTRMTFRNRGLSAALWYAINDYAGGRAAGPPDPDDPDDPRTIAPLPATLMGLIGDGQASGEFRPYPEAGDVAGTVINMLLIRTVNRPFEPPERTAELLLSVMFGLLKPELLVGAERPFSRAR</sequence>
<evidence type="ECO:0000256" key="4">
    <source>
        <dbReference type="PROSITE-ProRule" id="PRU00335"/>
    </source>
</evidence>